<keyword evidence="2" id="KW-1185">Reference proteome</keyword>
<name>D5BGI0_ZUNPS</name>
<accession>D5BGI0</accession>
<dbReference type="HOGENOM" id="CLU_3384560_0_0_10"/>
<sequence length="33" mass="4078">MNLQIFYNIQNNYHTFLMVINQQAFLNDKFKIL</sequence>
<reference evidence="1 2" key="1">
    <citation type="journal article" date="2010" name="BMC Genomics">
        <title>The complete genome of Zunongwangia profunda SM-A87 reveals its adaptation to the deep-sea environment and ecological role in sedimentary organic nitrogen degradation.</title>
        <authorList>
            <person name="Qin Q.L."/>
            <person name="Zhang X.Y."/>
            <person name="Wang X.M."/>
            <person name="Liu G.M."/>
            <person name="Chen X.L."/>
            <person name="Xie B.B."/>
            <person name="Dang H.Y."/>
            <person name="Zhou B.C."/>
            <person name="Yu J."/>
            <person name="Zhang Y.Z."/>
        </authorList>
    </citation>
    <scope>NUCLEOTIDE SEQUENCE [LARGE SCALE GENOMIC DNA]</scope>
    <source>
        <strain evidence="2">DSM 18752 / CCTCC AB 206139 / SM-A87</strain>
    </source>
</reference>
<evidence type="ECO:0000313" key="2">
    <source>
        <dbReference type="Proteomes" id="UP000001654"/>
    </source>
</evidence>
<dbReference type="AlphaFoldDB" id="D5BGI0"/>
<evidence type="ECO:0000313" key="1">
    <source>
        <dbReference type="EMBL" id="ADF51139.1"/>
    </source>
</evidence>
<gene>
    <name evidence="1" type="ordered locus">ZPR_0789</name>
</gene>
<dbReference type="EMBL" id="CP001650">
    <property type="protein sequence ID" value="ADF51139.1"/>
    <property type="molecule type" value="Genomic_DNA"/>
</dbReference>
<organism evidence="1 2">
    <name type="scientific">Zunongwangia profunda (strain DSM 18752 / CCTCC AB 206139 / SM-A87)</name>
    <name type="common">Wangia profunda</name>
    <dbReference type="NCBI Taxonomy" id="655815"/>
    <lineage>
        <taxon>Bacteria</taxon>
        <taxon>Pseudomonadati</taxon>
        <taxon>Bacteroidota</taxon>
        <taxon>Flavobacteriia</taxon>
        <taxon>Flavobacteriales</taxon>
        <taxon>Flavobacteriaceae</taxon>
        <taxon>Zunongwangia</taxon>
    </lineage>
</organism>
<proteinExistence type="predicted"/>
<dbReference type="KEGG" id="zpr:ZPR_0789"/>
<protein>
    <submittedName>
        <fullName evidence="1">Uncharacterized protein</fullName>
    </submittedName>
</protein>
<dbReference type="Proteomes" id="UP000001654">
    <property type="component" value="Chromosome"/>
</dbReference>